<sequence>MALSWQLMIYHPPGTSTLDVIGTTRVYIRNIANRDTRTVGYQPTGVDRRMMEVDDMATEVIQGSPSSPTEVASFAKKVQTIIRRCMVSTGGTLGCTPSQQDIHMTFLVQPSRCRPRELVPDRGRHEHVDPEHEVERDEESGGRGHVHGHVWASHHVDLFDSPDLDMPSFSLGLTPPSMSLPGFSSFLAPPLPGTADSSTPYQPILYESSSDEEANGWHDTYTAAWIRTSCWEKDYEIQQHSILITQDISTINTTKCITAVKQMVSDEPSMLYPTVNDNDDEIDQSDGDDVVSSQFESDDDNNPKEGELQTPINPLTENIVPQWESSQ</sequence>
<comment type="caution">
    <text evidence="1">The sequence shown here is derived from an EMBL/GenBank/DDBJ whole genome shotgun (WGS) entry which is preliminary data.</text>
</comment>
<name>A0ACC0ARH0_CATRO</name>
<organism evidence="1 2">
    <name type="scientific">Catharanthus roseus</name>
    <name type="common">Madagascar periwinkle</name>
    <name type="synonym">Vinca rosea</name>
    <dbReference type="NCBI Taxonomy" id="4058"/>
    <lineage>
        <taxon>Eukaryota</taxon>
        <taxon>Viridiplantae</taxon>
        <taxon>Streptophyta</taxon>
        <taxon>Embryophyta</taxon>
        <taxon>Tracheophyta</taxon>
        <taxon>Spermatophyta</taxon>
        <taxon>Magnoliopsida</taxon>
        <taxon>eudicotyledons</taxon>
        <taxon>Gunneridae</taxon>
        <taxon>Pentapetalae</taxon>
        <taxon>asterids</taxon>
        <taxon>lamiids</taxon>
        <taxon>Gentianales</taxon>
        <taxon>Apocynaceae</taxon>
        <taxon>Rauvolfioideae</taxon>
        <taxon>Vinceae</taxon>
        <taxon>Catharanthinae</taxon>
        <taxon>Catharanthus</taxon>
    </lineage>
</organism>
<evidence type="ECO:0000313" key="2">
    <source>
        <dbReference type="Proteomes" id="UP001060085"/>
    </source>
</evidence>
<accession>A0ACC0ARH0</accession>
<reference evidence="2" key="1">
    <citation type="journal article" date="2023" name="Nat. Plants">
        <title>Single-cell RNA sequencing provides a high-resolution roadmap for understanding the multicellular compartmentation of specialized metabolism.</title>
        <authorList>
            <person name="Sun S."/>
            <person name="Shen X."/>
            <person name="Li Y."/>
            <person name="Li Y."/>
            <person name="Wang S."/>
            <person name="Li R."/>
            <person name="Zhang H."/>
            <person name="Shen G."/>
            <person name="Guo B."/>
            <person name="Wei J."/>
            <person name="Xu J."/>
            <person name="St-Pierre B."/>
            <person name="Chen S."/>
            <person name="Sun C."/>
        </authorList>
    </citation>
    <scope>NUCLEOTIDE SEQUENCE [LARGE SCALE GENOMIC DNA]</scope>
</reference>
<protein>
    <submittedName>
        <fullName evidence="1">Uncharacterized protein</fullName>
    </submittedName>
</protein>
<gene>
    <name evidence="1" type="ORF">M9H77_22539</name>
</gene>
<dbReference type="EMBL" id="CM044705">
    <property type="protein sequence ID" value="KAI5663216.1"/>
    <property type="molecule type" value="Genomic_DNA"/>
</dbReference>
<keyword evidence="2" id="KW-1185">Reference proteome</keyword>
<evidence type="ECO:0000313" key="1">
    <source>
        <dbReference type="EMBL" id="KAI5663216.1"/>
    </source>
</evidence>
<proteinExistence type="predicted"/>
<dbReference type="Proteomes" id="UP001060085">
    <property type="component" value="Linkage Group LG05"/>
</dbReference>